<evidence type="ECO:0000313" key="2">
    <source>
        <dbReference type="EMBL" id="QIL46220.1"/>
    </source>
</evidence>
<keyword evidence="1" id="KW-0472">Membrane</keyword>
<gene>
    <name evidence="2" type="ORF">G7081_03600</name>
</gene>
<keyword evidence="1" id="KW-0812">Transmembrane</keyword>
<evidence type="ECO:0000256" key="1">
    <source>
        <dbReference type="SAM" id="Phobius"/>
    </source>
</evidence>
<feature type="transmembrane region" description="Helical" evidence="1">
    <location>
        <begin position="87"/>
        <end position="110"/>
    </location>
</feature>
<sequence>MKIQSKKYLTLGILYGLLTLFLAFTLRVDNTDVFSWLELFKSLFFLVVTFCASAYHLVCAFSAEALEEEQIEKADERNNLINDKTNAVIGRICFISCLLFAILFLGLWGFFQSDGFLWTGILFAVIFNLLIVISIFVERHYEKTI</sequence>
<dbReference type="EMBL" id="CP049886">
    <property type="protein sequence ID" value="QIL46220.1"/>
    <property type="molecule type" value="Genomic_DNA"/>
</dbReference>
<dbReference type="KEGG" id="vah:G7081_03600"/>
<feature type="transmembrane region" description="Helical" evidence="1">
    <location>
        <begin position="116"/>
        <end position="137"/>
    </location>
</feature>
<reference evidence="2 3" key="1">
    <citation type="submission" date="2020-03" db="EMBL/GenBank/DDBJ databases">
        <title>Vagococcus sp. nov., isolated from beetles.</title>
        <authorList>
            <person name="Hyun D.-W."/>
            <person name="Bae J.-W."/>
        </authorList>
    </citation>
    <scope>NUCLEOTIDE SEQUENCE [LARGE SCALE GENOMIC DNA]</scope>
    <source>
        <strain evidence="2 3">HDW17A</strain>
    </source>
</reference>
<accession>A0A6G8AMM2</accession>
<name>A0A6G8AMM2_9ENTE</name>
<dbReference type="RefSeq" id="WP_166007481.1">
    <property type="nucleotide sequence ID" value="NZ_CP049886.1"/>
</dbReference>
<organism evidence="2 3">
    <name type="scientific">Vagococcus coleopterorum</name>
    <dbReference type="NCBI Taxonomy" id="2714946"/>
    <lineage>
        <taxon>Bacteria</taxon>
        <taxon>Bacillati</taxon>
        <taxon>Bacillota</taxon>
        <taxon>Bacilli</taxon>
        <taxon>Lactobacillales</taxon>
        <taxon>Enterococcaceae</taxon>
        <taxon>Vagococcus</taxon>
    </lineage>
</organism>
<dbReference type="AlphaFoldDB" id="A0A6G8AMM2"/>
<proteinExistence type="predicted"/>
<dbReference type="Proteomes" id="UP000500890">
    <property type="component" value="Chromosome"/>
</dbReference>
<evidence type="ECO:0000313" key="3">
    <source>
        <dbReference type="Proteomes" id="UP000500890"/>
    </source>
</evidence>
<keyword evidence="3" id="KW-1185">Reference proteome</keyword>
<feature type="transmembrane region" description="Helical" evidence="1">
    <location>
        <begin position="43"/>
        <end position="66"/>
    </location>
</feature>
<keyword evidence="1" id="KW-1133">Transmembrane helix</keyword>
<protein>
    <submittedName>
        <fullName evidence="2">Uncharacterized protein</fullName>
    </submittedName>
</protein>